<dbReference type="SUPFAM" id="SSF48317">
    <property type="entry name" value="Acid phosphatase/Vanadium-dependent haloperoxidase"/>
    <property type="match status" value="1"/>
</dbReference>
<dbReference type="Gene3D" id="1.20.144.10">
    <property type="entry name" value="Phosphatidic acid phosphatase type 2/haloperoxidase"/>
    <property type="match status" value="1"/>
</dbReference>
<gene>
    <name evidence="3" type="ORF">HMPREF0645_0991</name>
</gene>
<keyword evidence="4" id="KW-1185">Reference proteome</keyword>
<feature type="transmembrane region" description="Helical" evidence="1">
    <location>
        <begin position="169"/>
        <end position="187"/>
    </location>
</feature>
<dbReference type="PANTHER" id="PTHR14969:SF13">
    <property type="entry name" value="AT30094P"/>
    <property type="match status" value="1"/>
</dbReference>
<dbReference type="eggNOG" id="COG0671">
    <property type="taxonomic scope" value="Bacteria"/>
</dbReference>
<dbReference type="SMART" id="SM00014">
    <property type="entry name" value="acidPPc"/>
    <property type="match status" value="1"/>
</dbReference>
<evidence type="ECO:0000313" key="3">
    <source>
        <dbReference type="EMBL" id="EFA44576.1"/>
    </source>
</evidence>
<feature type="transmembrane region" description="Helical" evidence="1">
    <location>
        <begin position="208"/>
        <end position="229"/>
    </location>
</feature>
<organism evidence="3 4">
    <name type="scientific">Hallella bergensis DSM 17361</name>
    <dbReference type="NCBI Taxonomy" id="585502"/>
    <lineage>
        <taxon>Bacteria</taxon>
        <taxon>Pseudomonadati</taxon>
        <taxon>Bacteroidota</taxon>
        <taxon>Bacteroidia</taxon>
        <taxon>Bacteroidales</taxon>
        <taxon>Prevotellaceae</taxon>
        <taxon>Hallella</taxon>
    </lineage>
</organism>
<feature type="transmembrane region" description="Helical" evidence="1">
    <location>
        <begin position="61"/>
        <end position="78"/>
    </location>
</feature>
<dbReference type="EMBL" id="ACKS01000039">
    <property type="protein sequence ID" value="EFA44576.1"/>
    <property type="molecule type" value="Genomic_DNA"/>
</dbReference>
<sequence length="232" mass="26465">MTDCLLYILHTLIGWDTNLTLWINGIHSDYWDNFMEMYSMRFVWLPFYLSFGYVLFRHYCWKVALICIAAAIILLILNDQLCSSVIRRSIGRLRPSNLDNPMSAFVHVVDGYRGGRMGFPSAHASNSWGTAFFVIYMFRHRLLSLTMVLWSVMMCYSRLYLGVHYLGDTVAGLLLGLVNATLVCYLLKRCAPQVVAAFRPEKEGHAAFCLPAIVFWISVTGMLVSAFFVDPS</sequence>
<keyword evidence="1" id="KW-0812">Transmembrane</keyword>
<name>D1PVK6_9BACT</name>
<proteinExistence type="predicted"/>
<dbReference type="Proteomes" id="UP000003160">
    <property type="component" value="Unassembled WGS sequence"/>
</dbReference>
<accession>D1PVK6</accession>
<feature type="transmembrane region" description="Helical" evidence="1">
    <location>
        <begin position="6"/>
        <end position="26"/>
    </location>
</feature>
<evidence type="ECO:0000256" key="1">
    <source>
        <dbReference type="SAM" id="Phobius"/>
    </source>
</evidence>
<dbReference type="InterPro" id="IPR036938">
    <property type="entry name" value="PAP2/HPO_sf"/>
</dbReference>
<dbReference type="RefSeq" id="WP_007173105.1">
    <property type="nucleotide sequence ID" value="NZ_GG704780.1"/>
</dbReference>
<keyword evidence="1" id="KW-1133">Transmembrane helix</keyword>
<protein>
    <submittedName>
        <fullName evidence="3">PAP2 family protein</fullName>
    </submittedName>
</protein>
<dbReference type="AlphaFoldDB" id="D1PVK6"/>
<dbReference type="HOGENOM" id="CLU_072573_10_0_10"/>
<comment type="caution">
    <text evidence="3">The sequence shown here is derived from an EMBL/GenBank/DDBJ whole genome shotgun (WGS) entry which is preliminary data.</text>
</comment>
<feature type="transmembrane region" description="Helical" evidence="1">
    <location>
        <begin position="142"/>
        <end position="163"/>
    </location>
</feature>
<feature type="domain" description="Phosphatidic acid phosphatase type 2/haloperoxidase" evidence="2">
    <location>
        <begin position="65"/>
        <end position="184"/>
    </location>
</feature>
<dbReference type="Pfam" id="PF01569">
    <property type="entry name" value="PAP2"/>
    <property type="match status" value="1"/>
</dbReference>
<evidence type="ECO:0000313" key="4">
    <source>
        <dbReference type="Proteomes" id="UP000003160"/>
    </source>
</evidence>
<evidence type="ECO:0000259" key="2">
    <source>
        <dbReference type="SMART" id="SM00014"/>
    </source>
</evidence>
<dbReference type="InterPro" id="IPR000326">
    <property type="entry name" value="PAP2/HPO"/>
</dbReference>
<reference evidence="3 4" key="1">
    <citation type="submission" date="2009-10" db="EMBL/GenBank/DDBJ databases">
        <authorList>
            <person name="Qin X."/>
            <person name="Bachman B."/>
            <person name="Battles P."/>
            <person name="Bell A."/>
            <person name="Bess C."/>
            <person name="Bickham C."/>
            <person name="Chaboub L."/>
            <person name="Chen D."/>
            <person name="Coyle M."/>
            <person name="Deiros D.R."/>
            <person name="Dinh H."/>
            <person name="Forbes L."/>
            <person name="Fowler G."/>
            <person name="Francisco L."/>
            <person name="Fu Q."/>
            <person name="Gubbala S."/>
            <person name="Hale W."/>
            <person name="Han Y."/>
            <person name="Hemphill L."/>
            <person name="Highlander S.K."/>
            <person name="Hirani K."/>
            <person name="Hogues M."/>
            <person name="Jackson L."/>
            <person name="Jakkamsetti A."/>
            <person name="Javaid M."/>
            <person name="Jiang H."/>
            <person name="Korchina V."/>
            <person name="Kovar C."/>
            <person name="Lara F."/>
            <person name="Lee S."/>
            <person name="Mata R."/>
            <person name="Mathew T."/>
            <person name="Moen C."/>
            <person name="Morales K."/>
            <person name="Munidasa M."/>
            <person name="Nazareth L."/>
            <person name="Ngo R."/>
            <person name="Nguyen L."/>
            <person name="Okwuonu G."/>
            <person name="Ongeri F."/>
            <person name="Patil S."/>
            <person name="Petrosino J."/>
            <person name="Pham C."/>
            <person name="Pham P."/>
            <person name="Pu L.-L."/>
            <person name="Puazo M."/>
            <person name="Raj R."/>
            <person name="Reid J."/>
            <person name="Rouhana J."/>
            <person name="Saada N."/>
            <person name="Shang Y."/>
            <person name="Simmons D."/>
            <person name="Thornton R."/>
            <person name="Warren J."/>
            <person name="Weissenberger G."/>
            <person name="Zhang J."/>
            <person name="Zhang L."/>
            <person name="Zhou C."/>
            <person name="Zhu D."/>
            <person name="Muzny D."/>
            <person name="Worley K."/>
            <person name="Gibbs R."/>
        </authorList>
    </citation>
    <scope>NUCLEOTIDE SEQUENCE [LARGE SCALE GENOMIC DNA]</scope>
    <source>
        <strain evidence="3 4">DSM 17361</strain>
    </source>
</reference>
<dbReference type="PANTHER" id="PTHR14969">
    <property type="entry name" value="SPHINGOSINE-1-PHOSPHATE PHOSPHOHYDROLASE"/>
    <property type="match status" value="1"/>
</dbReference>
<keyword evidence="1" id="KW-0472">Membrane</keyword>